<dbReference type="Proteomes" id="UP000559256">
    <property type="component" value="Unassembled WGS sequence"/>
</dbReference>
<dbReference type="InterPro" id="IPR036397">
    <property type="entry name" value="RNaseH_sf"/>
</dbReference>
<evidence type="ECO:0000313" key="4">
    <source>
        <dbReference type="Proteomes" id="UP000559256"/>
    </source>
</evidence>
<gene>
    <name evidence="3" type="ORF">D9758_011946</name>
</gene>
<name>A0A8H5D4W3_9AGAR</name>
<dbReference type="GO" id="GO:0015074">
    <property type="term" value="P:DNA integration"/>
    <property type="evidence" value="ECO:0007669"/>
    <property type="project" value="InterPro"/>
</dbReference>
<evidence type="ECO:0000256" key="1">
    <source>
        <dbReference type="ARBA" id="ARBA00022884"/>
    </source>
</evidence>
<dbReference type="InterPro" id="IPR012337">
    <property type="entry name" value="RNaseH-like_sf"/>
</dbReference>
<dbReference type="EMBL" id="JAACJM010000066">
    <property type="protein sequence ID" value="KAF5352297.1"/>
    <property type="molecule type" value="Genomic_DNA"/>
</dbReference>
<dbReference type="OrthoDB" id="7691805at2759"/>
<evidence type="ECO:0000313" key="3">
    <source>
        <dbReference type="EMBL" id="KAF5352297.1"/>
    </source>
</evidence>
<dbReference type="AlphaFoldDB" id="A0A8H5D4W3"/>
<dbReference type="GO" id="GO:0005634">
    <property type="term" value="C:nucleus"/>
    <property type="evidence" value="ECO:0007669"/>
    <property type="project" value="UniProtKB-ARBA"/>
</dbReference>
<dbReference type="Gene3D" id="3.30.420.10">
    <property type="entry name" value="Ribonuclease H-like superfamily/Ribonuclease H"/>
    <property type="match status" value="1"/>
</dbReference>
<dbReference type="InterPro" id="IPR001584">
    <property type="entry name" value="Integrase_cat-core"/>
</dbReference>
<dbReference type="PROSITE" id="PS50994">
    <property type="entry name" value="INTEGRASE"/>
    <property type="match status" value="1"/>
</dbReference>
<sequence>MPERLKMAKEKLDGMPDLGKGIIWIMGWYKDCKRAHTNKQHHNTEANYRWYLDMWGPAQVISVGGNSYTLVEVDGGTTKKLVELMKNQTAEMIVAILNTLKMKAKVQTGRKLKRIRTDNAPEWKSALM</sequence>
<protein>
    <recommendedName>
        <fullName evidence="2">Integrase catalytic domain-containing protein</fullName>
    </recommendedName>
</protein>
<keyword evidence="1" id="KW-0694">RNA-binding</keyword>
<organism evidence="3 4">
    <name type="scientific">Tetrapyrgos nigripes</name>
    <dbReference type="NCBI Taxonomy" id="182062"/>
    <lineage>
        <taxon>Eukaryota</taxon>
        <taxon>Fungi</taxon>
        <taxon>Dikarya</taxon>
        <taxon>Basidiomycota</taxon>
        <taxon>Agaricomycotina</taxon>
        <taxon>Agaricomycetes</taxon>
        <taxon>Agaricomycetidae</taxon>
        <taxon>Agaricales</taxon>
        <taxon>Marasmiineae</taxon>
        <taxon>Marasmiaceae</taxon>
        <taxon>Tetrapyrgos</taxon>
    </lineage>
</organism>
<feature type="domain" description="Integrase catalytic" evidence="2">
    <location>
        <begin position="40"/>
        <end position="128"/>
    </location>
</feature>
<evidence type="ECO:0000259" key="2">
    <source>
        <dbReference type="PROSITE" id="PS50994"/>
    </source>
</evidence>
<dbReference type="GO" id="GO:0003723">
    <property type="term" value="F:RNA binding"/>
    <property type="evidence" value="ECO:0007669"/>
    <property type="project" value="UniProtKB-KW"/>
</dbReference>
<comment type="caution">
    <text evidence="3">The sequence shown here is derived from an EMBL/GenBank/DDBJ whole genome shotgun (WGS) entry which is preliminary data.</text>
</comment>
<accession>A0A8H5D4W3</accession>
<dbReference type="SUPFAM" id="SSF53098">
    <property type="entry name" value="Ribonuclease H-like"/>
    <property type="match status" value="1"/>
</dbReference>
<reference evidence="3 4" key="1">
    <citation type="journal article" date="2020" name="ISME J.">
        <title>Uncovering the hidden diversity of litter-decomposition mechanisms in mushroom-forming fungi.</title>
        <authorList>
            <person name="Floudas D."/>
            <person name="Bentzer J."/>
            <person name="Ahren D."/>
            <person name="Johansson T."/>
            <person name="Persson P."/>
            <person name="Tunlid A."/>
        </authorList>
    </citation>
    <scope>NUCLEOTIDE SEQUENCE [LARGE SCALE GENOMIC DNA]</scope>
    <source>
        <strain evidence="3 4">CBS 291.85</strain>
    </source>
</reference>
<keyword evidence="4" id="KW-1185">Reference proteome</keyword>
<proteinExistence type="predicted"/>